<dbReference type="GO" id="GO:0007165">
    <property type="term" value="P:signal transduction"/>
    <property type="evidence" value="ECO:0007669"/>
    <property type="project" value="InterPro"/>
</dbReference>
<keyword evidence="4" id="KW-1185">Reference proteome</keyword>
<dbReference type="Ensembl" id="ENSEBUT00000007068.1">
    <property type="protein sequence ID" value="ENSEBUP00000006609.1"/>
    <property type="gene ID" value="ENSEBUG00000004370.1"/>
</dbReference>
<dbReference type="GeneTree" id="ENSGT00940000155664"/>
<sequence length="257" mass="29262">MSWSSTLSSGYSSLDEDSELEQFYTARTSFLWKPRRKPHDKDGKPARMECQTLTREEIEQMIKVYNSQVNNKFGMELLPDSGFTGFIKVQMHLQRPVSVAGAVGTAVSSPSLNDTGQRTTFYLPRGTEKQVHLSNLNMAGEVISALLHKFHVLDNPRKFALFQCSGPASCMTKRKLEDEENPLHLRLLAGPDMTATRFVLQENETGEVIWDAFTIPELHNFLLILEREEKTYVQKVQEKYSSFQEKLQEALATRKPG</sequence>
<dbReference type="PROSITE" id="PS50200">
    <property type="entry name" value="RA"/>
    <property type="match status" value="1"/>
</dbReference>
<evidence type="ECO:0000313" key="3">
    <source>
        <dbReference type="Ensembl" id="ENSEBUP00000006609.1"/>
    </source>
</evidence>
<dbReference type="PANTHER" id="PTHR22738">
    <property type="entry name" value="RASSF"/>
    <property type="match status" value="1"/>
</dbReference>
<dbReference type="Gene3D" id="1.20.5.110">
    <property type="match status" value="1"/>
</dbReference>
<protein>
    <submittedName>
        <fullName evidence="3">Ras association domain family member 1</fullName>
    </submittedName>
</protein>
<dbReference type="SUPFAM" id="SSF54236">
    <property type="entry name" value="Ubiquitin-like"/>
    <property type="match status" value="1"/>
</dbReference>
<evidence type="ECO:0000259" key="1">
    <source>
        <dbReference type="PROSITE" id="PS50200"/>
    </source>
</evidence>
<accession>A0A8C4NGZ8</accession>
<dbReference type="InterPro" id="IPR033614">
    <property type="entry name" value="RASSF1-6"/>
</dbReference>
<dbReference type="PROSITE" id="PS50951">
    <property type="entry name" value="SARAH"/>
    <property type="match status" value="1"/>
</dbReference>
<dbReference type="PANTHER" id="PTHR22738:SF10">
    <property type="entry name" value="RAS ASSOCIATION DOMAIN-CONTAINING PROTEIN 1 HOMOLOG"/>
    <property type="match status" value="1"/>
</dbReference>
<dbReference type="AlphaFoldDB" id="A0A8C4NGZ8"/>
<evidence type="ECO:0000259" key="2">
    <source>
        <dbReference type="PROSITE" id="PS50951"/>
    </source>
</evidence>
<dbReference type="CDD" id="cd21892">
    <property type="entry name" value="SARAH_RASSF5"/>
    <property type="match status" value="1"/>
</dbReference>
<proteinExistence type="predicted"/>
<reference evidence="3" key="1">
    <citation type="submission" date="2025-08" db="UniProtKB">
        <authorList>
            <consortium name="Ensembl"/>
        </authorList>
    </citation>
    <scope>IDENTIFICATION</scope>
</reference>
<reference evidence="3" key="2">
    <citation type="submission" date="2025-09" db="UniProtKB">
        <authorList>
            <consortium name="Ensembl"/>
        </authorList>
    </citation>
    <scope>IDENTIFICATION</scope>
</reference>
<organism evidence="3 4">
    <name type="scientific">Eptatretus burgeri</name>
    <name type="common">Inshore hagfish</name>
    <dbReference type="NCBI Taxonomy" id="7764"/>
    <lineage>
        <taxon>Eukaryota</taxon>
        <taxon>Metazoa</taxon>
        <taxon>Chordata</taxon>
        <taxon>Craniata</taxon>
        <taxon>Vertebrata</taxon>
        <taxon>Cyclostomata</taxon>
        <taxon>Myxini</taxon>
        <taxon>Myxiniformes</taxon>
        <taxon>Myxinidae</taxon>
        <taxon>Eptatretinae</taxon>
        <taxon>Eptatretus</taxon>
    </lineage>
</organism>
<dbReference type="InterPro" id="IPR000159">
    <property type="entry name" value="RA_dom"/>
</dbReference>
<dbReference type="OMA" id="TSFICKP"/>
<name>A0A8C4NGZ8_EPTBU</name>
<feature type="domain" description="SARAH" evidence="2">
    <location>
        <begin position="207"/>
        <end position="254"/>
    </location>
</feature>
<dbReference type="Pfam" id="PF16517">
    <property type="entry name" value="Nore1-SARAH"/>
    <property type="match status" value="1"/>
</dbReference>
<dbReference type="InterPro" id="IPR029071">
    <property type="entry name" value="Ubiquitin-like_domsf"/>
</dbReference>
<dbReference type="SMART" id="SM00314">
    <property type="entry name" value="RA"/>
    <property type="match status" value="1"/>
</dbReference>
<feature type="domain" description="Ras-associating" evidence="1">
    <location>
        <begin position="119"/>
        <end position="205"/>
    </location>
</feature>
<dbReference type="Proteomes" id="UP000694388">
    <property type="component" value="Unplaced"/>
</dbReference>
<dbReference type="Gene3D" id="3.10.20.90">
    <property type="entry name" value="Phosphatidylinositol 3-kinase Catalytic Subunit, Chain A, domain 1"/>
    <property type="match status" value="1"/>
</dbReference>
<dbReference type="InterPro" id="IPR011524">
    <property type="entry name" value="SARAH_dom"/>
</dbReference>
<dbReference type="Pfam" id="PF00788">
    <property type="entry name" value="RA"/>
    <property type="match status" value="1"/>
</dbReference>
<evidence type="ECO:0000313" key="4">
    <source>
        <dbReference type="Proteomes" id="UP000694388"/>
    </source>
</evidence>